<feature type="transmembrane region" description="Helical" evidence="1">
    <location>
        <begin position="59"/>
        <end position="77"/>
    </location>
</feature>
<gene>
    <name evidence="3" type="ORF">A3D71_01795</name>
</gene>
<dbReference type="STRING" id="1798497.A3D71_01795"/>
<keyword evidence="1" id="KW-0812">Transmembrane</keyword>
<dbReference type="PANTHER" id="PTHR14969:SF13">
    <property type="entry name" value="AT30094P"/>
    <property type="match status" value="1"/>
</dbReference>
<feature type="transmembrane region" description="Helical" evidence="1">
    <location>
        <begin position="131"/>
        <end position="152"/>
    </location>
</feature>
<dbReference type="CDD" id="cd03392">
    <property type="entry name" value="PAP2_like_2"/>
    <property type="match status" value="1"/>
</dbReference>
<organism evidence="3 4">
    <name type="scientific">Candidatus Kaiserbacteria bacterium RIFCSPHIGHO2_02_FULL_55_20</name>
    <dbReference type="NCBI Taxonomy" id="1798497"/>
    <lineage>
        <taxon>Bacteria</taxon>
        <taxon>Candidatus Kaiseribacteriota</taxon>
    </lineage>
</organism>
<sequence length="183" mass="20026">MIQYLAALDEQVLQYLYTQRDIAASLSFIGITELGSTAIVSGLTLCIGIFFVFRRQIPYAVGLAVSVFGAGGTALLLKELIRRARPDVTLQAYAETGFSFPSGHATLAAAFYGFLIYLVWRMMPAGHRRTVVLAVLTLIIALIAFSRLYLGVHYLTDVMGGLLLGGLFAWIGSLVVTRMERQN</sequence>
<evidence type="ECO:0000256" key="1">
    <source>
        <dbReference type="SAM" id="Phobius"/>
    </source>
</evidence>
<proteinExistence type="predicted"/>
<dbReference type="EMBL" id="MFLK01000030">
    <property type="protein sequence ID" value="OGG65783.1"/>
    <property type="molecule type" value="Genomic_DNA"/>
</dbReference>
<dbReference type="Pfam" id="PF01569">
    <property type="entry name" value="PAP2"/>
    <property type="match status" value="1"/>
</dbReference>
<dbReference type="SMART" id="SM00014">
    <property type="entry name" value="acidPPc"/>
    <property type="match status" value="1"/>
</dbReference>
<feature type="transmembrane region" description="Helical" evidence="1">
    <location>
        <begin position="22"/>
        <end position="52"/>
    </location>
</feature>
<name>A0A1F6DWK2_9BACT</name>
<evidence type="ECO:0000259" key="2">
    <source>
        <dbReference type="SMART" id="SM00014"/>
    </source>
</evidence>
<dbReference type="Gene3D" id="1.20.144.10">
    <property type="entry name" value="Phosphatidic acid phosphatase type 2/haloperoxidase"/>
    <property type="match status" value="2"/>
</dbReference>
<reference evidence="3 4" key="1">
    <citation type="journal article" date="2016" name="Nat. Commun.">
        <title>Thousands of microbial genomes shed light on interconnected biogeochemical processes in an aquifer system.</title>
        <authorList>
            <person name="Anantharaman K."/>
            <person name="Brown C.T."/>
            <person name="Hug L.A."/>
            <person name="Sharon I."/>
            <person name="Castelle C.J."/>
            <person name="Probst A.J."/>
            <person name="Thomas B.C."/>
            <person name="Singh A."/>
            <person name="Wilkins M.J."/>
            <person name="Karaoz U."/>
            <person name="Brodie E.L."/>
            <person name="Williams K.H."/>
            <person name="Hubbard S.S."/>
            <person name="Banfield J.F."/>
        </authorList>
    </citation>
    <scope>NUCLEOTIDE SEQUENCE [LARGE SCALE GENOMIC DNA]</scope>
</reference>
<comment type="caution">
    <text evidence="3">The sequence shown here is derived from an EMBL/GenBank/DDBJ whole genome shotgun (WGS) entry which is preliminary data.</text>
</comment>
<feature type="transmembrane region" description="Helical" evidence="1">
    <location>
        <begin position="158"/>
        <end position="177"/>
    </location>
</feature>
<keyword evidence="1" id="KW-1133">Transmembrane helix</keyword>
<dbReference type="SUPFAM" id="SSF48317">
    <property type="entry name" value="Acid phosphatase/Vanadium-dependent haloperoxidase"/>
    <property type="match status" value="1"/>
</dbReference>
<dbReference type="PANTHER" id="PTHR14969">
    <property type="entry name" value="SPHINGOSINE-1-PHOSPHATE PHOSPHOHYDROLASE"/>
    <property type="match status" value="1"/>
</dbReference>
<feature type="domain" description="Phosphatidic acid phosphatase type 2/haloperoxidase" evidence="2">
    <location>
        <begin position="61"/>
        <end position="173"/>
    </location>
</feature>
<protein>
    <recommendedName>
        <fullName evidence="2">Phosphatidic acid phosphatase type 2/haloperoxidase domain-containing protein</fullName>
    </recommendedName>
</protein>
<dbReference type="Proteomes" id="UP000177652">
    <property type="component" value="Unassembled WGS sequence"/>
</dbReference>
<evidence type="ECO:0000313" key="3">
    <source>
        <dbReference type="EMBL" id="OGG65783.1"/>
    </source>
</evidence>
<dbReference type="InterPro" id="IPR000326">
    <property type="entry name" value="PAP2/HPO"/>
</dbReference>
<keyword evidence="1" id="KW-0472">Membrane</keyword>
<accession>A0A1F6DWK2</accession>
<feature type="transmembrane region" description="Helical" evidence="1">
    <location>
        <begin position="97"/>
        <end position="119"/>
    </location>
</feature>
<dbReference type="InterPro" id="IPR036938">
    <property type="entry name" value="PAP2/HPO_sf"/>
</dbReference>
<evidence type="ECO:0000313" key="4">
    <source>
        <dbReference type="Proteomes" id="UP000177652"/>
    </source>
</evidence>
<dbReference type="AlphaFoldDB" id="A0A1F6DWK2"/>